<dbReference type="OrthoDB" id="5842631at2759"/>
<feature type="transmembrane region" description="Helical" evidence="9">
    <location>
        <begin position="256"/>
        <end position="282"/>
    </location>
</feature>
<evidence type="ECO:0000313" key="12">
    <source>
        <dbReference type="WBParaSite" id="HCON_00667245-00001"/>
    </source>
</evidence>
<comment type="function">
    <text evidence="1">Core subunit of the mitochondrial membrane respiratory chain NADH dehydrogenase (Complex I) that is believed to belong to the minimal assembly required for catalysis. Complex I functions in the transfer of electrons from NADH to the respiratory chain. The immediate electron acceptor for the enzyme is believed to be ubiquinone.</text>
</comment>
<dbReference type="GO" id="GO:0003954">
    <property type="term" value="F:NADH dehydrogenase activity"/>
    <property type="evidence" value="ECO:0007669"/>
    <property type="project" value="TreeGrafter"/>
</dbReference>
<evidence type="ECO:0000256" key="3">
    <source>
        <dbReference type="ARBA" id="ARBA00012944"/>
    </source>
</evidence>
<feature type="transmembrane region" description="Helical" evidence="9">
    <location>
        <begin position="45"/>
        <end position="71"/>
    </location>
</feature>
<keyword evidence="6 9" id="KW-0472">Membrane</keyword>
<dbReference type="InterPro" id="IPR003945">
    <property type="entry name" value="NU5C-like"/>
</dbReference>
<dbReference type="GO" id="GO:0008137">
    <property type="term" value="F:NADH dehydrogenase (ubiquinone) activity"/>
    <property type="evidence" value="ECO:0007669"/>
    <property type="project" value="UniProtKB-EC"/>
</dbReference>
<keyword evidence="5 9" id="KW-1133">Transmembrane helix</keyword>
<evidence type="ECO:0000313" key="11">
    <source>
        <dbReference type="Proteomes" id="UP000025227"/>
    </source>
</evidence>
<feature type="transmembrane region" description="Helical" evidence="9">
    <location>
        <begin position="6"/>
        <end position="24"/>
    </location>
</feature>
<comment type="catalytic activity">
    <reaction evidence="8">
        <text>a ubiquinone + NADH + 5 H(+)(in) = a ubiquinol + NAD(+) + 4 H(+)(out)</text>
        <dbReference type="Rhea" id="RHEA:29091"/>
        <dbReference type="Rhea" id="RHEA-COMP:9565"/>
        <dbReference type="Rhea" id="RHEA-COMP:9566"/>
        <dbReference type="ChEBI" id="CHEBI:15378"/>
        <dbReference type="ChEBI" id="CHEBI:16389"/>
        <dbReference type="ChEBI" id="CHEBI:17976"/>
        <dbReference type="ChEBI" id="CHEBI:57540"/>
        <dbReference type="ChEBI" id="CHEBI:57945"/>
        <dbReference type="EC" id="7.1.1.2"/>
    </reaction>
</comment>
<feature type="transmembrane region" description="Helical" evidence="9">
    <location>
        <begin position="318"/>
        <end position="340"/>
    </location>
</feature>
<dbReference type="GO" id="GO:0016020">
    <property type="term" value="C:membrane"/>
    <property type="evidence" value="ECO:0007669"/>
    <property type="project" value="UniProtKB-SubCell"/>
</dbReference>
<evidence type="ECO:0000256" key="9">
    <source>
        <dbReference type="SAM" id="Phobius"/>
    </source>
</evidence>
<accession>A0A912NC16</accession>
<name>A0A912NC16_HAECO</name>
<evidence type="ECO:0000256" key="7">
    <source>
        <dbReference type="ARBA" id="ARBA00031027"/>
    </source>
</evidence>
<dbReference type="AlphaFoldDB" id="A0A912NC16"/>
<reference evidence="12" key="1">
    <citation type="submission" date="2022-10" db="UniProtKB">
        <authorList>
            <consortium name="WormBaseParasite"/>
        </authorList>
    </citation>
    <scope>IDENTIFICATION</scope>
    <source>
        <strain evidence="12">MHco3</strain>
    </source>
</reference>
<feature type="transmembrane region" description="Helical" evidence="9">
    <location>
        <begin position="360"/>
        <end position="379"/>
    </location>
</feature>
<protein>
    <recommendedName>
        <fullName evidence="3">NADH:ubiquinone reductase (H(+)-translocating)</fullName>
        <ecNumber evidence="3">7.1.1.2</ecNumber>
    </recommendedName>
    <alternativeName>
        <fullName evidence="7">NADH dehydrogenase subunit 5</fullName>
    </alternativeName>
</protein>
<evidence type="ECO:0000259" key="10">
    <source>
        <dbReference type="Pfam" id="PF00361"/>
    </source>
</evidence>
<feature type="transmembrane region" description="Helical" evidence="9">
    <location>
        <begin position="400"/>
        <end position="420"/>
    </location>
</feature>
<feature type="transmembrane region" description="Helical" evidence="9">
    <location>
        <begin position="77"/>
        <end position="94"/>
    </location>
</feature>
<evidence type="ECO:0000256" key="5">
    <source>
        <dbReference type="ARBA" id="ARBA00022989"/>
    </source>
</evidence>
<feature type="transmembrane region" description="Helical" evidence="9">
    <location>
        <begin position="101"/>
        <end position="122"/>
    </location>
</feature>
<evidence type="ECO:0000256" key="6">
    <source>
        <dbReference type="ARBA" id="ARBA00023136"/>
    </source>
</evidence>
<keyword evidence="4 9" id="KW-0812">Transmembrane</keyword>
<sequence>MNINILIFLIMMSMLLMLLMIVMVPLMKINFMMLEWEFLSFKMNIYFNSVLFSLILAVVTLTVLIFSTYYLNNELNFNYYYFVLLIFVGSMFMLNFSNNVLAMLMSWDLLGISSFFLVLFYNNWDSNSGAMNTALTNRLGDFFLFTFFSGCVFVGFYFISFEFFSLSMMTLLLLTSFTKSAQFPFSSWLPKAMSAPTPVSSLVHSSTLVTAGLILLMNFSYFSFNNVFMNVILIVGGVTMFFSSVTALVEEDMKKVVALSTLSQMGFSMMTLGLGLSFVSLVHLMSHALFKSCLFMQVGYVIHSSFGQQDGRNYGYNGMLPLFVQLQLLVTLFCLCGLMFSSGMVSKDLVLEMFFSNSEVMIFSIMIFVSIFLTFGYSYRLWKSLFLSFKKVIYNYSSSMVMNFLSLMLIMFSVFLLWWMNYNMFVFPTLLLYVDFYVPLLYIMIICLVSYFVYKMMFKELMYKFFVDYLAKNVIYKVKNMKFFDLNLNKLNFVNFFAFSTFSNVFMKYMGNFKYNNVIFLIFLIYLVL</sequence>
<dbReference type="GO" id="GO:0042773">
    <property type="term" value="P:ATP synthesis coupled electron transport"/>
    <property type="evidence" value="ECO:0007669"/>
    <property type="project" value="InterPro"/>
</dbReference>
<feature type="transmembrane region" description="Helical" evidence="9">
    <location>
        <begin position="432"/>
        <end position="454"/>
    </location>
</feature>
<dbReference type="Proteomes" id="UP000025227">
    <property type="component" value="Unplaced"/>
</dbReference>
<dbReference type="InterPro" id="IPR001750">
    <property type="entry name" value="ND/Mrp_TM"/>
</dbReference>
<dbReference type="Pfam" id="PF00361">
    <property type="entry name" value="Proton_antipo_M"/>
    <property type="match status" value="1"/>
</dbReference>
<evidence type="ECO:0000256" key="8">
    <source>
        <dbReference type="ARBA" id="ARBA00049551"/>
    </source>
</evidence>
<evidence type="ECO:0000256" key="4">
    <source>
        <dbReference type="ARBA" id="ARBA00022692"/>
    </source>
</evidence>
<keyword evidence="11" id="KW-1185">Reference proteome</keyword>
<organism evidence="11 12">
    <name type="scientific">Haemonchus contortus</name>
    <name type="common">Barber pole worm</name>
    <dbReference type="NCBI Taxonomy" id="6289"/>
    <lineage>
        <taxon>Eukaryota</taxon>
        <taxon>Metazoa</taxon>
        <taxon>Ecdysozoa</taxon>
        <taxon>Nematoda</taxon>
        <taxon>Chromadorea</taxon>
        <taxon>Rhabditida</taxon>
        <taxon>Rhabditina</taxon>
        <taxon>Rhabditomorpha</taxon>
        <taxon>Strongyloidea</taxon>
        <taxon>Trichostrongylidae</taxon>
        <taxon>Haemonchus</taxon>
    </lineage>
</organism>
<proteinExistence type="predicted"/>
<feature type="transmembrane region" description="Helical" evidence="9">
    <location>
        <begin position="142"/>
        <end position="174"/>
    </location>
</feature>
<feature type="domain" description="NADH:quinone oxidoreductase/Mrp antiporter transmembrane" evidence="10">
    <location>
        <begin position="97"/>
        <end position="371"/>
    </location>
</feature>
<dbReference type="PANTHER" id="PTHR42829:SF2">
    <property type="entry name" value="NADH-UBIQUINONE OXIDOREDUCTASE CHAIN 5"/>
    <property type="match status" value="1"/>
</dbReference>
<feature type="transmembrane region" description="Helical" evidence="9">
    <location>
        <begin position="513"/>
        <end position="528"/>
    </location>
</feature>
<dbReference type="WBParaSite" id="HCON_00667245-00001">
    <property type="protein sequence ID" value="HCON_00667245-00001"/>
    <property type="gene ID" value="HCON_00667245"/>
</dbReference>
<evidence type="ECO:0000256" key="2">
    <source>
        <dbReference type="ARBA" id="ARBA00004141"/>
    </source>
</evidence>
<feature type="transmembrane region" description="Helical" evidence="9">
    <location>
        <begin position="195"/>
        <end position="221"/>
    </location>
</feature>
<dbReference type="EC" id="7.1.1.2" evidence="3"/>
<dbReference type="PANTHER" id="PTHR42829">
    <property type="entry name" value="NADH-UBIQUINONE OXIDOREDUCTASE CHAIN 5"/>
    <property type="match status" value="1"/>
</dbReference>
<dbReference type="PRINTS" id="PR01434">
    <property type="entry name" value="NADHDHGNASE5"/>
</dbReference>
<comment type="subcellular location">
    <subcellularLocation>
        <location evidence="2">Membrane</location>
        <topology evidence="2">Multi-pass membrane protein</topology>
    </subcellularLocation>
</comment>
<evidence type="ECO:0000256" key="1">
    <source>
        <dbReference type="ARBA" id="ARBA00003257"/>
    </source>
</evidence>
<feature type="transmembrane region" description="Helical" evidence="9">
    <location>
        <begin position="227"/>
        <end position="249"/>
    </location>
</feature>
<dbReference type="GO" id="GO:0015990">
    <property type="term" value="P:electron transport coupled proton transport"/>
    <property type="evidence" value="ECO:0007669"/>
    <property type="project" value="TreeGrafter"/>
</dbReference>